<dbReference type="EMBL" id="LCWV01000159">
    <property type="protein sequence ID" value="PWI63950.1"/>
    <property type="molecule type" value="Genomic_DNA"/>
</dbReference>
<sequence length="206" mass="22771">MGSRHRQTCAVRGAVGYVSYPHAPDPSHPPLNDSEKEEYYDEMEEPDDHDDVSVSFDHSDDEFSDTMAETGWHEGVATGTAVDAVKAVTAWLAWGFGGGWVWQSHPSKGVRLNAVEWGGTWRKSTATRSGMAERDLPNCTARLAKRYLKTPATLEVLSAGNARIGRPPLRDLVAVHARYDVDQCVLRYSERVEASYPAVPVINDDI</sequence>
<evidence type="ECO:0000256" key="1">
    <source>
        <dbReference type="SAM" id="MobiDB-lite"/>
    </source>
</evidence>
<evidence type="ECO:0000313" key="3">
    <source>
        <dbReference type="Proteomes" id="UP000245956"/>
    </source>
</evidence>
<accession>A0A2U3DNX4</accession>
<protein>
    <submittedName>
        <fullName evidence="2">Uncharacterized protein</fullName>
    </submittedName>
</protein>
<feature type="compositionally biased region" description="Acidic residues" evidence="1">
    <location>
        <begin position="35"/>
        <end position="50"/>
    </location>
</feature>
<comment type="caution">
    <text evidence="2">The sequence shown here is derived from an EMBL/GenBank/DDBJ whole genome shotgun (WGS) entry which is preliminary data.</text>
</comment>
<dbReference type="Proteomes" id="UP000245956">
    <property type="component" value="Unassembled WGS sequence"/>
</dbReference>
<dbReference type="AlphaFoldDB" id="A0A2U3DNX4"/>
<gene>
    <name evidence="2" type="ORF">PCL_01930</name>
</gene>
<name>A0A2U3DNX4_PURLI</name>
<proteinExistence type="predicted"/>
<organism evidence="2 3">
    <name type="scientific">Purpureocillium lilacinum</name>
    <name type="common">Paecilomyces lilacinus</name>
    <dbReference type="NCBI Taxonomy" id="33203"/>
    <lineage>
        <taxon>Eukaryota</taxon>
        <taxon>Fungi</taxon>
        <taxon>Dikarya</taxon>
        <taxon>Ascomycota</taxon>
        <taxon>Pezizomycotina</taxon>
        <taxon>Sordariomycetes</taxon>
        <taxon>Hypocreomycetidae</taxon>
        <taxon>Hypocreales</taxon>
        <taxon>Ophiocordycipitaceae</taxon>
        <taxon>Purpureocillium</taxon>
    </lineage>
</organism>
<evidence type="ECO:0000313" key="2">
    <source>
        <dbReference type="EMBL" id="PWI63950.1"/>
    </source>
</evidence>
<reference evidence="2 3" key="1">
    <citation type="journal article" date="2016" name="Front. Microbiol.">
        <title>Genome and transcriptome sequences reveal the specific parasitism of the nematophagous Purpureocillium lilacinum 36-1.</title>
        <authorList>
            <person name="Xie J."/>
            <person name="Li S."/>
            <person name="Mo C."/>
            <person name="Xiao X."/>
            <person name="Peng D."/>
            <person name="Wang G."/>
            <person name="Xiao Y."/>
        </authorList>
    </citation>
    <scope>NUCLEOTIDE SEQUENCE [LARGE SCALE GENOMIC DNA]</scope>
    <source>
        <strain evidence="2 3">36-1</strain>
    </source>
</reference>
<feature type="region of interest" description="Disordered" evidence="1">
    <location>
        <begin position="19"/>
        <end position="52"/>
    </location>
</feature>